<accession>A0A6J5RQL4</accession>
<reference evidence="1" key="1">
    <citation type="submission" date="2020-05" db="EMBL/GenBank/DDBJ databases">
        <authorList>
            <person name="Chiriac C."/>
            <person name="Salcher M."/>
            <person name="Ghai R."/>
            <person name="Kavagutti S V."/>
        </authorList>
    </citation>
    <scope>NUCLEOTIDE SEQUENCE</scope>
</reference>
<sequence>MKHELKFIMSGAMEDNVITNPKTEVYVNDCIVGCIQDIKIHANTKSILPTIEITFPNFRSPEVDKSYLSSVNNLSTGVDLCIDMLKQFPNIKIKLQNIFATCSDEEDIEEVGTYGIIERVPTDI</sequence>
<organism evidence="1">
    <name type="scientific">uncultured Caudovirales phage</name>
    <dbReference type="NCBI Taxonomy" id="2100421"/>
    <lineage>
        <taxon>Viruses</taxon>
        <taxon>Duplodnaviria</taxon>
        <taxon>Heunggongvirae</taxon>
        <taxon>Uroviricota</taxon>
        <taxon>Caudoviricetes</taxon>
        <taxon>Peduoviridae</taxon>
        <taxon>Maltschvirus</taxon>
        <taxon>Maltschvirus maltsch</taxon>
    </lineage>
</organism>
<protein>
    <submittedName>
        <fullName evidence="1">Uncharacterized protein</fullName>
    </submittedName>
</protein>
<gene>
    <name evidence="1" type="ORF">UFOVP1290_87</name>
</gene>
<dbReference type="EMBL" id="LR797252">
    <property type="protein sequence ID" value="CAB4196567.1"/>
    <property type="molecule type" value="Genomic_DNA"/>
</dbReference>
<name>A0A6J5RQL4_9CAUD</name>
<evidence type="ECO:0000313" key="1">
    <source>
        <dbReference type="EMBL" id="CAB4196567.1"/>
    </source>
</evidence>
<proteinExistence type="predicted"/>